<dbReference type="RefSeq" id="WP_059023346.1">
    <property type="nucleotide sequence ID" value="NZ_LN609302.1"/>
</dbReference>
<dbReference type="EMBL" id="WOTE01000001">
    <property type="protein sequence ID" value="NHO38657.1"/>
    <property type="molecule type" value="Genomic_DNA"/>
</dbReference>
<dbReference type="NCBIfam" id="NF001159">
    <property type="entry name" value="PRK00150.1-3"/>
    <property type="match status" value="1"/>
</dbReference>
<evidence type="ECO:0000313" key="4">
    <source>
        <dbReference type="EMBL" id="NHO38657.1"/>
    </source>
</evidence>
<feature type="binding site" evidence="2">
    <location>
        <position position="157"/>
    </location>
    <ligand>
        <name>Fe cation</name>
        <dbReference type="ChEBI" id="CHEBI:24875"/>
    </ligand>
</feature>
<dbReference type="GO" id="GO:0046872">
    <property type="term" value="F:metal ion binding"/>
    <property type="evidence" value="ECO:0007669"/>
    <property type="project" value="UniProtKB-KW"/>
</dbReference>
<dbReference type="NCBIfam" id="TIGR00079">
    <property type="entry name" value="pept_deformyl"/>
    <property type="match status" value="1"/>
</dbReference>
<dbReference type="PIRSF" id="PIRSF004749">
    <property type="entry name" value="Pep_def"/>
    <property type="match status" value="1"/>
</dbReference>
<dbReference type="CDD" id="cd00487">
    <property type="entry name" value="Pep_deformylase"/>
    <property type="match status" value="1"/>
</dbReference>
<dbReference type="Proteomes" id="UP000068250">
    <property type="component" value="Chromosome I"/>
</dbReference>
<evidence type="ECO:0000313" key="6">
    <source>
        <dbReference type="Proteomes" id="UP000657200"/>
    </source>
</evidence>
<feature type="binding site" evidence="2">
    <location>
        <position position="111"/>
    </location>
    <ligand>
        <name>Fe cation</name>
        <dbReference type="ChEBI" id="CHEBI:24875"/>
    </ligand>
</feature>
<dbReference type="Proteomes" id="UP000657200">
    <property type="component" value="Unassembled WGS sequence"/>
</dbReference>
<dbReference type="InterPro" id="IPR036821">
    <property type="entry name" value="Peptide_deformylase_sf"/>
</dbReference>
<keyword evidence="2" id="KW-0648">Protein biosynthesis</keyword>
<reference evidence="3" key="1">
    <citation type="submission" date="2014-09" db="EMBL/GenBank/DDBJ databases">
        <authorList>
            <person name="Magalhaes I.L.F."/>
            <person name="Oliveira U."/>
            <person name="Santos F.R."/>
            <person name="Vidigal T.H.D.A."/>
            <person name="Brescovit A.D."/>
            <person name="Santos A.J."/>
        </authorList>
    </citation>
    <scope>NUCLEOTIDE SEQUENCE</scope>
    <source>
        <strain evidence="3">LMG 23848T</strain>
    </source>
</reference>
<dbReference type="AlphaFoldDB" id="A0A0U5F388"/>
<dbReference type="InterPro" id="IPR023635">
    <property type="entry name" value="Peptide_deformylase"/>
</dbReference>
<sequence>MTNAALTDAAFSAASDNAAPLTILTPPHPVLRQKARLVKPEDVAEIQKVLPGMFAAMYQAPGIGLAAPQVGLSMRFVLVDLGEKETRDPIILINPEILAETDDMAVREEGCLSLPNQYAEVVRPEKVRVRWQSITGEQQERDMDGLLATCVQHELDHLDGVLFVDHLSALRRNMILRRLAKDLKRN</sequence>
<dbReference type="PATRIC" id="fig|431306.5.peg.1192"/>
<organism evidence="3 5">
    <name type="scientific">Acetobacter ghanensis</name>
    <dbReference type="NCBI Taxonomy" id="431306"/>
    <lineage>
        <taxon>Bacteria</taxon>
        <taxon>Pseudomonadati</taxon>
        <taxon>Pseudomonadota</taxon>
        <taxon>Alphaproteobacteria</taxon>
        <taxon>Acetobacterales</taxon>
        <taxon>Acetobacteraceae</taxon>
        <taxon>Acetobacter</taxon>
    </lineage>
</organism>
<accession>A0A0U5F388</accession>
<comment type="cofactor">
    <cofactor evidence="2">
        <name>Fe(2+)</name>
        <dbReference type="ChEBI" id="CHEBI:29033"/>
    </cofactor>
    <text evidence="2">Binds 1 Fe(2+) ion.</text>
</comment>
<protein>
    <recommendedName>
        <fullName evidence="2">Peptide deformylase</fullName>
        <shortName evidence="2">PDF</shortName>
        <ecNumber evidence="2">3.5.1.88</ecNumber>
    </recommendedName>
    <alternativeName>
        <fullName evidence="2">Polypeptide deformylase</fullName>
    </alternativeName>
</protein>
<name>A0A0U5F388_9PROT</name>
<keyword evidence="2" id="KW-0408">Iron</keyword>
<proteinExistence type="inferred from homology"/>
<dbReference type="EC" id="3.5.1.88" evidence="2"/>
<evidence type="ECO:0000313" key="3">
    <source>
        <dbReference type="EMBL" id="CEF55138.1"/>
    </source>
</evidence>
<comment type="function">
    <text evidence="2">Removes the formyl group from the N-terminal Met of newly synthesized proteins. Requires at least a dipeptide for an efficient rate of reaction. N-terminal L-methionine is a prerequisite for activity but the enzyme has broad specificity at other positions.</text>
</comment>
<comment type="similarity">
    <text evidence="1 2">Belongs to the polypeptide deformylase family.</text>
</comment>
<dbReference type="PANTHER" id="PTHR10458:SF22">
    <property type="entry name" value="PEPTIDE DEFORMYLASE"/>
    <property type="match status" value="1"/>
</dbReference>
<feature type="active site" evidence="2">
    <location>
        <position position="154"/>
    </location>
</feature>
<dbReference type="GO" id="GO:0006412">
    <property type="term" value="P:translation"/>
    <property type="evidence" value="ECO:0007669"/>
    <property type="project" value="UniProtKB-UniRule"/>
</dbReference>
<feature type="binding site" evidence="2">
    <location>
        <position position="153"/>
    </location>
    <ligand>
        <name>Fe cation</name>
        <dbReference type="ChEBI" id="CHEBI:24875"/>
    </ligand>
</feature>
<reference evidence="5" key="2">
    <citation type="submission" date="2014-09" db="EMBL/GenBank/DDBJ databases">
        <authorList>
            <person name="Illeghems K.G."/>
        </authorList>
    </citation>
    <scope>NUCLEOTIDE SEQUENCE [LARGE SCALE GENOMIC DNA]</scope>
    <source>
        <strain evidence="5">LMG 23848T</strain>
    </source>
</reference>
<dbReference type="PRINTS" id="PR01576">
    <property type="entry name" value="PDEFORMYLASE"/>
</dbReference>
<keyword evidence="6" id="KW-1185">Reference proteome</keyword>
<comment type="catalytic activity">
    <reaction evidence="2">
        <text>N-terminal N-formyl-L-methionyl-[peptide] + H2O = N-terminal L-methionyl-[peptide] + formate</text>
        <dbReference type="Rhea" id="RHEA:24420"/>
        <dbReference type="Rhea" id="RHEA-COMP:10639"/>
        <dbReference type="Rhea" id="RHEA-COMP:10640"/>
        <dbReference type="ChEBI" id="CHEBI:15377"/>
        <dbReference type="ChEBI" id="CHEBI:15740"/>
        <dbReference type="ChEBI" id="CHEBI:49298"/>
        <dbReference type="ChEBI" id="CHEBI:64731"/>
        <dbReference type="EC" id="3.5.1.88"/>
    </reaction>
</comment>
<dbReference type="Gene3D" id="3.90.45.10">
    <property type="entry name" value="Peptide deformylase"/>
    <property type="match status" value="1"/>
</dbReference>
<dbReference type="HAMAP" id="MF_00163">
    <property type="entry name" value="Pep_deformylase"/>
    <property type="match status" value="1"/>
</dbReference>
<gene>
    <name evidence="2 3" type="primary">def</name>
    <name evidence="3" type="ORF">AGA_1173</name>
    <name evidence="4" type="ORF">GOB80_02970</name>
</gene>
<dbReference type="PANTHER" id="PTHR10458">
    <property type="entry name" value="PEPTIDE DEFORMYLASE"/>
    <property type="match status" value="1"/>
</dbReference>
<dbReference type="SUPFAM" id="SSF56420">
    <property type="entry name" value="Peptide deformylase"/>
    <property type="match status" value="1"/>
</dbReference>
<reference evidence="4 6" key="3">
    <citation type="journal article" date="2020" name="Int. J. Syst. Evol. Microbiol.">
        <title>Novel acetic acid bacteria from cider fermentations: Acetobacter conturbans sp. nov. and Acetobacter fallax sp. nov.</title>
        <authorList>
            <person name="Sombolestani A.S."/>
            <person name="Cleenwerck I."/>
            <person name="Cnockaert M."/>
            <person name="Borremans W."/>
            <person name="Wieme A.D."/>
            <person name="De Vuyst L."/>
            <person name="Vandamme P."/>
        </authorList>
    </citation>
    <scope>NUCLEOTIDE SEQUENCE [LARGE SCALE GENOMIC DNA]</scope>
    <source>
        <strain evidence="4 6">LMG 23848</strain>
    </source>
</reference>
<dbReference type="GO" id="GO:0042586">
    <property type="term" value="F:peptide deformylase activity"/>
    <property type="evidence" value="ECO:0007669"/>
    <property type="project" value="UniProtKB-UniRule"/>
</dbReference>
<dbReference type="EMBL" id="LN609302">
    <property type="protein sequence ID" value="CEF55138.1"/>
    <property type="molecule type" value="Genomic_DNA"/>
</dbReference>
<evidence type="ECO:0000256" key="2">
    <source>
        <dbReference type="HAMAP-Rule" id="MF_00163"/>
    </source>
</evidence>
<evidence type="ECO:0000256" key="1">
    <source>
        <dbReference type="ARBA" id="ARBA00010759"/>
    </source>
</evidence>
<keyword evidence="2" id="KW-0479">Metal-binding</keyword>
<evidence type="ECO:0000313" key="5">
    <source>
        <dbReference type="Proteomes" id="UP000068250"/>
    </source>
</evidence>
<dbReference type="Pfam" id="PF01327">
    <property type="entry name" value="Pep_deformylase"/>
    <property type="match status" value="1"/>
</dbReference>
<keyword evidence="2 3" id="KW-0378">Hydrolase</keyword>
<dbReference type="OrthoDB" id="9804313at2"/>
<dbReference type="STRING" id="431306.AGA_1173"/>